<evidence type="ECO:0000256" key="2">
    <source>
        <dbReference type="ARBA" id="ARBA00004123"/>
    </source>
</evidence>
<dbReference type="RefSeq" id="XP_027198021.1">
    <property type="nucleotide sequence ID" value="XM_027342220.1"/>
</dbReference>
<keyword evidence="6 8" id="KW-0378">Hydrolase</keyword>
<dbReference type="CDD" id="cd00167">
    <property type="entry name" value="SANT"/>
    <property type="match status" value="1"/>
</dbReference>
<dbReference type="EC" id="3.5.99.6" evidence="8"/>
<comment type="similarity">
    <text evidence="4 8">Belongs to the glucosamine/galactosamine-6-phosphate isomerase family.</text>
</comment>
<dbReference type="GO" id="GO:0006046">
    <property type="term" value="P:N-acetylglucosamine catabolic process"/>
    <property type="evidence" value="ECO:0007669"/>
    <property type="project" value="TreeGrafter"/>
</dbReference>
<comment type="function">
    <text evidence="7">Catalyzes the reversible conversion of alpha-D-glucosamine 6-phosphate (GlcN-6P) into beta-D-fructose 6-phosphate (Fru-6P) and ammonium ion, a regulatory reaction step in de novo uridine diphosphate-N-acetyl-alpha-D-glucosamine (UDP-GlcNAc) biosynthesis via hexosamine pathway.</text>
</comment>
<evidence type="ECO:0000256" key="4">
    <source>
        <dbReference type="ARBA" id="ARBA00005526"/>
    </source>
</evidence>
<dbReference type="PROSITE" id="PS01161">
    <property type="entry name" value="GLC_GALNAC_ISOMERASE"/>
    <property type="match status" value="1"/>
</dbReference>
<evidence type="ECO:0000256" key="6">
    <source>
        <dbReference type="ARBA" id="ARBA00022801"/>
    </source>
</evidence>
<dbReference type="GO" id="GO:0006043">
    <property type="term" value="P:glucosamine catabolic process"/>
    <property type="evidence" value="ECO:0007669"/>
    <property type="project" value="TreeGrafter"/>
</dbReference>
<dbReference type="InterPro" id="IPR006148">
    <property type="entry name" value="Glc/Gal-6P_isomerase"/>
</dbReference>
<proteinExistence type="inferred from homology"/>
<dbReference type="GO" id="GO:0005737">
    <property type="term" value="C:cytoplasm"/>
    <property type="evidence" value="ECO:0007669"/>
    <property type="project" value="UniProtKB-SubCell"/>
</dbReference>
<comment type="subcellular location">
    <subcellularLocation>
        <location evidence="8">Cytoplasm</location>
    </subcellularLocation>
    <subcellularLocation>
        <location evidence="2">Nucleus</location>
    </subcellularLocation>
</comment>
<dbReference type="InParanoid" id="A0A6P6XYN4"/>
<dbReference type="PROSITE" id="PS50090">
    <property type="entry name" value="MYB_LIKE"/>
    <property type="match status" value="1"/>
</dbReference>
<name>A0A6P6XYN4_DERPT</name>
<dbReference type="NCBIfam" id="TIGR00502">
    <property type="entry name" value="nagB"/>
    <property type="match status" value="1"/>
</dbReference>
<sequence length="355" mass="39681">MFNFGERHTSVWRDVEDEMLKAGVMKYGANNWARIASLMAKKTAFDCETRWHDYILPALTQRPWTEQEMLAEARARMANRKGKKLKRKLRDQLLNEPATMQVNYIADPGALSKAVAEHIAEAVNKAERENRSFVLGLPTGSTPLPIYRALIELHKRGAVSFKHVVLFNMDEYRDCCMKSALYRNFLHENFVKHIDVLRTNVHFLTDRMEGSEYEAQIAAAGGIDLFLGGIGTNGHIAFNEPGSSFFSRTRAVTLSEATRTANARFFERKEDVPKTAISVGLGTFLDAREVLVVATGAEKAQAVRWVVAGELSENCPATCLRLHPRASLWVDELSCGSLQHNASCISTSEESSTVV</sequence>
<dbReference type="PANTHER" id="PTHR11280:SF5">
    <property type="entry name" value="GLUCOSAMINE-6-PHOSPHATE ISOMERASE"/>
    <property type="match status" value="1"/>
</dbReference>
<organism evidence="11 12">
    <name type="scientific">Dermatophagoides pteronyssinus</name>
    <name type="common">European house dust mite</name>
    <dbReference type="NCBI Taxonomy" id="6956"/>
    <lineage>
        <taxon>Eukaryota</taxon>
        <taxon>Metazoa</taxon>
        <taxon>Ecdysozoa</taxon>
        <taxon>Arthropoda</taxon>
        <taxon>Chelicerata</taxon>
        <taxon>Arachnida</taxon>
        <taxon>Acari</taxon>
        <taxon>Acariformes</taxon>
        <taxon>Sarcoptiformes</taxon>
        <taxon>Astigmata</taxon>
        <taxon>Psoroptidia</taxon>
        <taxon>Analgoidea</taxon>
        <taxon>Pyroglyphidae</taxon>
        <taxon>Dermatophagoidinae</taxon>
        <taxon>Dermatophagoides</taxon>
    </lineage>
</organism>
<dbReference type="Pfam" id="PF01182">
    <property type="entry name" value="Glucosamine_iso"/>
    <property type="match status" value="1"/>
</dbReference>
<evidence type="ECO:0000256" key="7">
    <source>
        <dbReference type="ARBA" id="ARBA00049961"/>
    </source>
</evidence>
<reference evidence="12" key="1">
    <citation type="submission" date="2025-08" db="UniProtKB">
        <authorList>
            <consortium name="RefSeq"/>
        </authorList>
    </citation>
    <scope>IDENTIFICATION</scope>
    <source>
        <strain evidence="12">Airmid</strain>
    </source>
</reference>
<evidence type="ECO:0000256" key="1">
    <source>
        <dbReference type="ARBA" id="ARBA00000644"/>
    </source>
</evidence>
<dbReference type="GO" id="GO:0019262">
    <property type="term" value="P:N-acetylneuraminate catabolic process"/>
    <property type="evidence" value="ECO:0007669"/>
    <property type="project" value="TreeGrafter"/>
</dbReference>
<evidence type="ECO:0000313" key="12">
    <source>
        <dbReference type="RefSeq" id="XP_027198021.1"/>
    </source>
</evidence>
<dbReference type="InterPro" id="IPR004547">
    <property type="entry name" value="Glucosamine6P_isomerase"/>
</dbReference>
<evidence type="ECO:0000256" key="3">
    <source>
        <dbReference type="ARBA" id="ARBA00004775"/>
    </source>
</evidence>
<dbReference type="SUPFAM" id="SSF46689">
    <property type="entry name" value="Homeodomain-like"/>
    <property type="match status" value="1"/>
</dbReference>
<dbReference type="PROSITE" id="PS51294">
    <property type="entry name" value="HTH_MYB"/>
    <property type="match status" value="1"/>
</dbReference>
<dbReference type="InterPro" id="IPR009057">
    <property type="entry name" value="Homeodomain-like_sf"/>
</dbReference>
<dbReference type="GO" id="GO:0004342">
    <property type="term" value="F:glucosamine-6-phosphate deaminase activity"/>
    <property type="evidence" value="ECO:0007669"/>
    <property type="project" value="UniProtKB-UniRule"/>
</dbReference>
<accession>A0A6P6XYN4</accession>
<dbReference type="InterPro" id="IPR017930">
    <property type="entry name" value="Myb_dom"/>
</dbReference>
<dbReference type="OrthoDB" id="7663298at2759"/>
<dbReference type="Gene3D" id="3.40.50.1360">
    <property type="match status" value="1"/>
</dbReference>
<dbReference type="GO" id="GO:0005975">
    <property type="term" value="P:carbohydrate metabolic process"/>
    <property type="evidence" value="ECO:0007669"/>
    <property type="project" value="InterPro"/>
</dbReference>
<keyword evidence="8" id="KW-0963">Cytoplasm</keyword>
<comment type="pathway">
    <text evidence="3">Nucleotide-sugar biosynthesis; UDP-N-acetyl-alpha-D-glucosamine biosynthesis; alpha-D-glucosamine 6-phosphate from D-fructose 6-phosphate: step 1/1.</text>
</comment>
<evidence type="ECO:0000256" key="8">
    <source>
        <dbReference type="RuleBase" id="RU361197"/>
    </source>
</evidence>
<dbReference type="PANTHER" id="PTHR11280">
    <property type="entry name" value="GLUCOSAMINE-6-PHOSPHATE ISOMERASE"/>
    <property type="match status" value="1"/>
</dbReference>
<comment type="subunit">
    <text evidence="5 8">Homohexamer.</text>
</comment>
<dbReference type="KEGG" id="dpte:113792306"/>
<keyword evidence="8" id="KW-0119">Carbohydrate metabolism</keyword>
<evidence type="ECO:0000256" key="5">
    <source>
        <dbReference type="ARBA" id="ARBA00011643"/>
    </source>
</evidence>
<feature type="domain" description="HTH myb-type" evidence="10">
    <location>
        <begin position="16"/>
        <end position="59"/>
    </location>
</feature>
<comment type="catalytic activity">
    <reaction evidence="1 8">
        <text>alpha-D-glucosamine 6-phosphate + H2O = beta-D-fructose 6-phosphate + NH4(+)</text>
        <dbReference type="Rhea" id="RHEA:12172"/>
        <dbReference type="ChEBI" id="CHEBI:15377"/>
        <dbReference type="ChEBI" id="CHEBI:28938"/>
        <dbReference type="ChEBI" id="CHEBI:57634"/>
        <dbReference type="ChEBI" id="CHEBI:75989"/>
        <dbReference type="EC" id="3.5.99.6"/>
    </reaction>
</comment>
<dbReference type="Proteomes" id="UP000515146">
    <property type="component" value="Unplaced"/>
</dbReference>
<evidence type="ECO:0000259" key="9">
    <source>
        <dbReference type="PROSITE" id="PS50090"/>
    </source>
</evidence>
<evidence type="ECO:0000259" key="10">
    <source>
        <dbReference type="PROSITE" id="PS51294"/>
    </source>
</evidence>
<keyword evidence="11" id="KW-1185">Reference proteome</keyword>
<protein>
    <recommendedName>
        <fullName evidence="8">Glucosamine-6-phosphate isomerase</fullName>
        <ecNumber evidence="8">3.5.99.6</ecNumber>
    </recommendedName>
    <alternativeName>
        <fullName evidence="8">Glucosamine-6-phosphate isomerase</fullName>
    </alternativeName>
</protein>
<dbReference type="InterPro" id="IPR001005">
    <property type="entry name" value="SANT/Myb"/>
</dbReference>
<dbReference type="SMART" id="SM00717">
    <property type="entry name" value="SANT"/>
    <property type="match status" value="1"/>
</dbReference>
<dbReference type="InterPro" id="IPR037171">
    <property type="entry name" value="NagB/RpiA_transferase-like"/>
</dbReference>
<dbReference type="GO" id="GO:0005634">
    <property type="term" value="C:nucleus"/>
    <property type="evidence" value="ECO:0007669"/>
    <property type="project" value="UniProtKB-SubCell"/>
</dbReference>
<dbReference type="CDD" id="cd01399">
    <property type="entry name" value="GlcN6P_deaminase"/>
    <property type="match status" value="1"/>
</dbReference>
<dbReference type="Gene3D" id="1.10.10.60">
    <property type="entry name" value="Homeodomain-like"/>
    <property type="match status" value="1"/>
</dbReference>
<dbReference type="Pfam" id="PF00249">
    <property type="entry name" value="Myb_DNA-binding"/>
    <property type="match status" value="1"/>
</dbReference>
<gene>
    <name evidence="12" type="primary">LOC113792306</name>
</gene>
<dbReference type="GO" id="GO:0042802">
    <property type="term" value="F:identical protein binding"/>
    <property type="evidence" value="ECO:0007669"/>
    <property type="project" value="TreeGrafter"/>
</dbReference>
<evidence type="ECO:0000313" key="11">
    <source>
        <dbReference type="Proteomes" id="UP000515146"/>
    </source>
</evidence>
<dbReference type="SUPFAM" id="SSF100950">
    <property type="entry name" value="NagB/RpiA/CoA transferase-like"/>
    <property type="match status" value="1"/>
</dbReference>
<feature type="domain" description="Myb-like" evidence="9">
    <location>
        <begin position="12"/>
        <end position="55"/>
    </location>
</feature>
<dbReference type="InterPro" id="IPR018321">
    <property type="entry name" value="Glucosamine6P_isomerase_CS"/>
</dbReference>
<dbReference type="AlphaFoldDB" id="A0A6P6XYN4"/>